<dbReference type="InterPro" id="IPR050583">
    <property type="entry name" value="Mycobacterial_A85_antigen"/>
</dbReference>
<evidence type="ECO:0000313" key="1">
    <source>
        <dbReference type="EMBL" id="MCT4794255.1"/>
    </source>
</evidence>
<comment type="caution">
    <text evidence="1">The sequence shown here is derived from an EMBL/GenBank/DDBJ whole genome shotgun (WGS) entry which is preliminary data.</text>
</comment>
<keyword evidence="2" id="KW-1185">Reference proteome</keyword>
<dbReference type="InterPro" id="IPR029058">
    <property type="entry name" value="AB_hydrolase_fold"/>
</dbReference>
<keyword evidence="1" id="KW-0378">Hydrolase</keyword>
<dbReference type="RefSeq" id="WP_051690223.1">
    <property type="nucleotide sequence ID" value="NZ_CP073101.1"/>
</dbReference>
<dbReference type="GO" id="GO:0016787">
    <property type="term" value="F:hydrolase activity"/>
    <property type="evidence" value="ECO:0007669"/>
    <property type="project" value="UniProtKB-KW"/>
</dbReference>
<sequence>MIEQFSFNLPSDRTGQKRLVSVFRPDFVSNDVLLPVLYMHDGQNVFHHDTRASWGIDRFIETSRLPLMVVAIASPPDWLDRYDDYSFFEDEMLVRRIGPELAKTRPTLGGKGRRYTDWLMNELKPWIDARYATDVDDVGVMGSSMGGVISLYMMATYPSIRRVGSLSTAAWSNLDPLIRELKQANLSARLYMDLGTDETSGPFTPEDYLYTNAKLVETIARTGIMFRYEVEPEGIHHESAWRRRLPNALAYLYDHD</sequence>
<dbReference type="Gene3D" id="3.40.50.1820">
    <property type="entry name" value="alpha/beta hydrolase"/>
    <property type="match status" value="1"/>
</dbReference>
<dbReference type="PANTHER" id="PTHR48098:SF6">
    <property type="entry name" value="FERRI-BACILLIBACTIN ESTERASE BESA"/>
    <property type="match status" value="1"/>
</dbReference>
<gene>
    <name evidence="1" type="ORF">NQG31_01805</name>
</gene>
<protein>
    <submittedName>
        <fullName evidence="1">Alpha/beta hydrolase-fold protein</fullName>
    </submittedName>
</protein>
<accession>A0ABT2KV31</accession>
<organism evidence="1 2">
    <name type="scientific">Exiguobacterium alkaliphilum</name>
    <dbReference type="NCBI Taxonomy" id="1428684"/>
    <lineage>
        <taxon>Bacteria</taxon>
        <taxon>Bacillati</taxon>
        <taxon>Bacillota</taxon>
        <taxon>Bacilli</taxon>
        <taxon>Bacillales</taxon>
        <taxon>Bacillales Family XII. Incertae Sedis</taxon>
        <taxon>Exiguobacterium</taxon>
    </lineage>
</organism>
<dbReference type="SUPFAM" id="SSF53474">
    <property type="entry name" value="alpha/beta-Hydrolases"/>
    <property type="match status" value="1"/>
</dbReference>
<dbReference type="Pfam" id="PF00756">
    <property type="entry name" value="Esterase"/>
    <property type="match status" value="1"/>
</dbReference>
<dbReference type="PANTHER" id="PTHR48098">
    <property type="entry name" value="ENTEROCHELIN ESTERASE-RELATED"/>
    <property type="match status" value="1"/>
</dbReference>
<name>A0ABT2KV31_9BACL</name>
<dbReference type="EMBL" id="JANIEK010000003">
    <property type="protein sequence ID" value="MCT4794255.1"/>
    <property type="molecule type" value="Genomic_DNA"/>
</dbReference>
<reference evidence="1 2" key="1">
    <citation type="submission" date="2022-07" db="EMBL/GenBank/DDBJ databases">
        <title>Genomic and pangenome structural analysis of the polyextremophile Exiguobacterium.</title>
        <authorList>
            <person name="Shen L."/>
        </authorList>
    </citation>
    <scope>NUCLEOTIDE SEQUENCE [LARGE SCALE GENOMIC DNA]</scope>
    <source>
        <strain evidence="1 2">12_1</strain>
    </source>
</reference>
<evidence type="ECO:0000313" key="2">
    <source>
        <dbReference type="Proteomes" id="UP001206821"/>
    </source>
</evidence>
<dbReference type="Proteomes" id="UP001206821">
    <property type="component" value="Unassembled WGS sequence"/>
</dbReference>
<proteinExistence type="predicted"/>
<dbReference type="InterPro" id="IPR000801">
    <property type="entry name" value="Esterase-like"/>
</dbReference>